<evidence type="ECO:0000313" key="1">
    <source>
        <dbReference type="EMBL" id="VDP58506.1"/>
    </source>
</evidence>
<gene>
    <name evidence="1" type="ORF">HPBE_LOCUS26602</name>
</gene>
<reference evidence="3" key="2">
    <citation type="submission" date="2019-09" db="UniProtKB">
        <authorList>
            <consortium name="WormBaseParasite"/>
        </authorList>
    </citation>
    <scope>IDENTIFICATION</scope>
</reference>
<dbReference type="WBParaSite" id="HPBE_0002660301-mRNA-1">
    <property type="protein sequence ID" value="HPBE_0002660301-mRNA-1"/>
    <property type="gene ID" value="HPBE_0002660301"/>
</dbReference>
<dbReference type="Proteomes" id="UP000050761">
    <property type="component" value="Unassembled WGS sequence"/>
</dbReference>
<sequence length="83" mass="8860">MKSAEYKKATQWVAVASVYLHNLTPQAPLSRLLPGALSATGTELDLVGRPSSCALSECDSSVHSLNRDDYGMPALLGSVKEVR</sequence>
<protein>
    <submittedName>
        <fullName evidence="1 3">Uncharacterized protein</fullName>
    </submittedName>
</protein>
<organism evidence="2 3">
    <name type="scientific">Heligmosomoides polygyrus</name>
    <name type="common">Parasitic roundworm</name>
    <dbReference type="NCBI Taxonomy" id="6339"/>
    <lineage>
        <taxon>Eukaryota</taxon>
        <taxon>Metazoa</taxon>
        <taxon>Ecdysozoa</taxon>
        <taxon>Nematoda</taxon>
        <taxon>Chromadorea</taxon>
        <taxon>Rhabditida</taxon>
        <taxon>Rhabditina</taxon>
        <taxon>Rhabditomorpha</taxon>
        <taxon>Strongyloidea</taxon>
        <taxon>Heligmosomidae</taxon>
        <taxon>Heligmosomoides</taxon>
    </lineage>
</organism>
<reference evidence="1 2" key="1">
    <citation type="submission" date="2018-11" db="EMBL/GenBank/DDBJ databases">
        <authorList>
            <consortium name="Pathogen Informatics"/>
        </authorList>
    </citation>
    <scope>NUCLEOTIDE SEQUENCE [LARGE SCALE GENOMIC DNA]</scope>
</reference>
<evidence type="ECO:0000313" key="2">
    <source>
        <dbReference type="Proteomes" id="UP000050761"/>
    </source>
</evidence>
<keyword evidence="2" id="KW-1185">Reference proteome</keyword>
<accession>A0A183GV83</accession>
<proteinExistence type="predicted"/>
<dbReference type="AlphaFoldDB" id="A0A183GV83"/>
<accession>A0A3P8IUD7</accession>
<evidence type="ECO:0000313" key="3">
    <source>
        <dbReference type="WBParaSite" id="HPBE_0002660301-mRNA-1"/>
    </source>
</evidence>
<name>A0A183GV83_HELPZ</name>
<dbReference type="EMBL" id="UZAH01040396">
    <property type="protein sequence ID" value="VDP58506.1"/>
    <property type="molecule type" value="Genomic_DNA"/>
</dbReference>